<dbReference type="InterPro" id="IPR027417">
    <property type="entry name" value="P-loop_NTPase"/>
</dbReference>
<dbReference type="RefSeq" id="WP_188883849.1">
    <property type="nucleotide sequence ID" value="NZ_BMPF01000003.1"/>
</dbReference>
<dbReference type="AlphaFoldDB" id="A0A830F4I9"/>
<dbReference type="PROSITE" id="PS50893">
    <property type="entry name" value="ABC_TRANSPORTER_2"/>
    <property type="match status" value="1"/>
</dbReference>
<dbReference type="InterPro" id="IPR017871">
    <property type="entry name" value="ABC_transporter-like_CS"/>
</dbReference>
<comment type="similarity">
    <text evidence="1">Belongs to the ABC transporter superfamily.</text>
</comment>
<dbReference type="GO" id="GO:0005524">
    <property type="term" value="F:ATP binding"/>
    <property type="evidence" value="ECO:0007669"/>
    <property type="project" value="UniProtKB-KW"/>
</dbReference>
<comment type="caution">
    <text evidence="6">The sequence shown here is derived from an EMBL/GenBank/DDBJ whole genome shotgun (WGS) entry which is preliminary data.</text>
</comment>
<dbReference type="InterPro" id="IPR003439">
    <property type="entry name" value="ABC_transporter-like_ATP-bd"/>
</dbReference>
<evidence type="ECO:0000256" key="2">
    <source>
        <dbReference type="ARBA" id="ARBA00022448"/>
    </source>
</evidence>
<protein>
    <submittedName>
        <fullName evidence="6">Copper ABC transporter ATP-binding protein</fullName>
    </submittedName>
</protein>
<evidence type="ECO:0000313" key="6">
    <source>
        <dbReference type="EMBL" id="GGL38416.1"/>
    </source>
</evidence>
<keyword evidence="2" id="KW-0813">Transport</keyword>
<dbReference type="PROSITE" id="PS00211">
    <property type="entry name" value="ABC_TRANSPORTER_1"/>
    <property type="match status" value="1"/>
</dbReference>
<dbReference type="SMART" id="SM00382">
    <property type="entry name" value="AAA"/>
    <property type="match status" value="1"/>
</dbReference>
<sequence>MAAIEIRSLRKRFGDVTALRGIDLTVEEGEVFGFLGPNGAGKSTTIDVVLDYLRPTDGSVSVFGHDAQTETKRVHERLGVLPDAYGLTGHLTARQHVQFAIDSKDADDHPLELLDRVGIAEAADRNVEGFSKGMKQRLLLACALAGSPDLLILDEPSTGLDPNGARRMREIVREEAERGATVFFSSHILGQVEAVADRVGILADGEIVAEDHIADLRDAVGDAGGTLVLTLDRAPTESELAAVRGVDGVSGVDVRENAVTVACPAERKAAVVDAIRGEGAVLLDIESRQTSLEDLFATYTDGAEGEVER</sequence>
<dbReference type="PANTHER" id="PTHR43335:SF4">
    <property type="entry name" value="ABC TRANSPORTER, ATP-BINDING PROTEIN"/>
    <property type="match status" value="1"/>
</dbReference>
<dbReference type="EMBL" id="BMPF01000003">
    <property type="protein sequence ID" value="GGL38416.1"/>
    <property type="molecule type" value="Genomic_DNA"/>
</dbReference>
<dbReference type="GO" id="GO:0016887">
    <property type="term" value="F:ATP hydrolysis activity"/>
    <property type="evidence" value="ECO:0007669"/>
    <property type="project" value="InterPro"/>
</dbReference>
<organism evidence="6 7">
    <name type="scientific">Halarchaeum grantii</name>
    <dbReference type="NCBI Taxonomy" id="1193105"/>
    <lineage>
        <taxon>Archaea</taxon>
        <taxon>Methanobacteriati</taxon>
        <taxon>Methanobacteriota</taxon>
        <taxon>Stenosarchaea group</taxon>
        <taxon>Halobacteria</taxon>
        <taxon>Halobacteriales</taxon>
        <taxon>Halobacteriaceae</taxon>
    </lineage>
</organism>
<dbReference type="CDD" id="cd03230">
    <property type="entry name" value="ABC_DR_subfamily_A"/>
    <property type="match status" value="1"/>
</dbReference>
<evidence type="ECO:0000259" key="5">
    <source>
        <dbReference type="PROSITE" id="PS50893"/>
    </source>
</evidence>
<dbReference type="PANTHER" id="PTHR43335">
    <property type="entry name" value="ABC TRANSPORTER, ATP-BINDING PROTEIN"/>
    <property type="match status" value="1"/>
</dbReference>
<name>A0A830F4I9_9EURY</name>
<proteinExistence type="inferred from homology"/>
<keyword evidence="7" id="KW-1185">Reference proteome</keyword>
<dbReference type="SUPFAM" id="SSF52540">
    <property type="entry name" value="P-loop containing nucleoside triphosphate hydrolases"/>
    <property type="match status" value="1"/>
</dbReference>
<evidence type="ECO:0000256" key="4">
    <source>
        <dbReference type="ARBA" id="ARBA00022840"/>
    </source>
</evidence>
<dbReference type="OrthoDB" id="87732at2157"/>
<dbReference type="Proteomes" id="UP000628840">
    <property type="component" value="Unassembled WGS sequence"/>
</dbReference>
<evidence type="ECO:0000313" key="7">
    <source>
        <dbReference type="Proteomes" id="UP000628840"/>
    </source>
</evidence>
<gene>
    <name evidence="6" type="ORF">GCM10009037_22570</name>
</gene>
<keyword evidence="4 6" id="KW-0067">ATP-binding</keyword>
<dbReference type="Pfam" id="PF00005">
    <property type="entry name" value="ABC_tran"/>
    <property type="match status" value="1"/>
</dbReference>
<keyword evidence="3" id="KW-0547">Nucleotide-binding</keyword>
<reference evidence="6 7" key="1">
    <citation type="journal article" date="2019" name="Int. J. Syst. Evol. Microbiol.">
        <title>The Global Catalogue of Microorganisms (GCM) 10K type strain sequencing project: providing services to taxonomists for standard genome sequencing and annotation.</title>
        <authorList>
            <consortium name="The Broad Institute Genomics Platform"/>
            <consortium name="The Broad Institute Genome Sequencing Center for Infectious Disease"/>
            <person name="Wu L."/>
            <person name="Ma J."/>
        </authorList>
    </citation>
    <scope>NUCLEOTIDE SEQUENCE [LARGE SCALE GENOMIC DNA]</scope>
    <source>
        <strain evidence="6 7">JCM 19585</strain>
    </source>
</reference>
<evidence type="ECO:0000256" key="3">
    <source>
        <dbReference type="ARBA" id="ARBA00022741"/>
    </source>
</evidence>
<evidence type="ECO:0000256" key="1">
    <source>
        <dbReference type="ARBA" id="ARBA00005417"/>
    </source>
</evidence>
<feature type="domain" description="ABC transporter" evidence="5">
    <location>
        <begin position="4"/>
        <end position="229"/>
    </location>
</feature>
<dbReference type="Gene3D" id="3.40.50.300">
    <property type="entry name" value="P-loop containing nucleotide triphosphate hydrolases"/>
    <property type="match status" value="1"/>
</dbReference>
<accession>A0A830F4I9</accession>
<dbReference type="InterPro" id="IPR003593">
    <property type="entry name" value="AAA+_ATPase"/>
</dbReference>